<name>A0ACC2JIL1_9PEZI</name>
<dbReference type="EMBL" id="JAPUUL010001548">
    <property type="protein sequence ID" value="KAJ8127122.1"/>
    <property type="molecule type" value="Genomic_DNA"/>
</dbReference>
<reference evidence="1" key="1">
    <citation type="submission" date="2022-12" db="EMBL/GenBank/DDBJ databases">
        <title>Genome Sequence of Lasiodiplodia mahajangana.</title>
        <authorList>
            <person name="Buettner E."/>
        </authorList>
    </citation>
    <scope>NUCLEOTIDE SEQUENCE</scope>
    <source>
        <strain evidence="1">VT137</strain>
    </source>
</reference>
<gene>
    <name evidence="1" type="ORF">O1611_g6516</name>
</gene>
<comment type="caution">
    <text evidence="1">The sequence shown here is derived from an EMBL/GenBank/DDBJ whole genome shotgun (WGS) entry which is preliminary data.</text>
</comment>
<dbReference type="Proteomes" id="UP001153332">
    <property type="component" value="Unassembled WGS sequence"/>
</dbReference>
<organism evidence="1 2">
    <name type="scientific">Lasiodiplodia mahajangana</name>
    <dbReference type="NCBI Taxonomy" id="1108764"/>
    <lineage>
        <taxon>Eukaryota</taxon>
        <taxon>Fungi</taxon>
        <taxon>Dikarya</taxon>
        <taxon>Ascomycota</taxon>
        <taxon>Pezizomycotina</taxon>
        <taxon>Dothideomycetes</taxon>
        <taxon>Dothideomycetes incertae sedis</taxon>
        <taxon>Botryosphaeriales</taxon>
        <taxon>Botryosphaeriaceae</taxon>
        <taxon>Lasiodiplodia</taxon>
    </lineage>
</organism>
<proteinExistence type="predicted"/>
<evidence type="ECO:0000313" key="1">
    <source>
        <dbReference type="EMBL" id="KAJ8127122.1"/>
    </source>
</evidence>
<evidence type="ECO:0000313" key="2">
    <source>
        <dbReference type="Proteomes" id="UP001153332"/>
    </source>
</evidence>
<keyword evidence="2" id="KW-1185">Reference proteome</keyword>
<accession>A0ACC2JIL1</accession>
<sequence>MASSIIISSELTPSDQLVLQNLASDIQSRQPSSNAVPNGAAKTNGVCAKSVAKSQNGAAKGGLSQRASKLPVDQNTRDFDTLVGLNDPASQEFEPTVFSSWDLKGLESRLPPGVYQYLLLPYISWAQGVARYKTDVVMVTHLIMHFTTSLPSALWLFYHFSYLHGILHMVLQGWYIGAYTLLRHQHIHQRGVLAKRSWVWLFDHAFPYIMDPLMGHTWNSYFYHHVKHHHVEGNGPDDLSSTVRYQRDNIWHFLHYVGRFYFLIWLDLPLYFVRKGRWATGLRAAFWELSNYAAIIFLLRYNFKPTLFTLLIPLLLMRLGLMVGNWGQHAFVDADEPDSDYRSSITLIDVPSNRYCYNDGYHTSHHLNPLRHWRDHPVHFLQNKDIYGREHALVFHNIDYLMITVRLMMRDYEHLARCLVPIGDQIDMTMEERVVMLKRHTRRFSEDEIREKFGGAKVE</sequence>
<protein>
    <submittedName>
        <fullName evidence="1">Uncharacterized protein</fullName>
    </submittedName>
</protein>